<dbReference type="AlphaFoldDB" id="A0AA48MB73"/>
<name>A0AA48MB73_9BACL</name>
<dbReference type="EMBL" id="OY569118">
    <property type="protein sequence ID" value="CAJ1004646.1"/>
    <property type="molecule type" value="Genomic_DNA"/>
</dbReference>
<protein>
    <submittedName>
        <fullName evidence="1">Secreted protein</fullName>
    </submittedName>
</protein>
<sequence>MKKAHWFTLMAFILVCSLLVIMMNSKQSHVVPEITLKVGNDDISSTLKSRTLEDPADFEDASLFRAIMNDPAITIPYVKLGETVHISLHPKPKSFEVRESILLTDGDFKYKRQPAQQQPVTLNFNDNENEATFTLNENVFALLSSNSQDYQPGGTIRGYRLVCKWEDRTQEYAFVIKTDAHKPSTAK</sequence>
<keyword evidence="2" id="KW-1185">Reference proteome</keyword>
<evidence type="ECO:0000313" key="1">
    <source>
        <dbReference type="EMBL" id="CAJ1004646.1"/>
    </source>
</evidence>
<organism evidence="1 2">
    <name type="scientific">Brevibacillus aydinogluensis</name>
    <dbReference type="NCBI Taxonomy" id="927786"/>
    <lineage>
        <taxon>Bacteria</taxon>
        <taxon>Bacillati</taxon>
        <taxon>Bacillota</taxon>
        <taxon>Bacilli</taxon>
        <taxon>Bacillales</taxon>
        <taxon>Paenibacillaceae</taxon>
        <taxon>Brevibacillus</taxon>
    </lineage>
</organism>
<proteinExistence type="predicted"/>
<accession>A0AA48MB73</accession>
<gene>
    <name evidence="1" type="ORF">BSPP4475_20440</name>
</gene>
<dbReference type="KEGG" id="bayd:BSPP4475_20440"/>
<dbReference type="Proteomes" id="UP001189619">
    <property type="component" value="Chromosome"/>
</dbReference>
<dbReference type="RefSeq" id="WP_304414844.1">
    <property type="nucleotide sequence ID" value="NZ_OY569118.1"/>
</dbReference>
<evidence type="ECO:0000313" key="2">
    <source>
        <dbReference type="Proteomes" id="UP001189619"/>
    </source>
</evidence>
<reference evidence="1" key="1">
    <citation type="submission" date="2023-07" db="EMBL/GenBank/DDBJ databases">
        <authorList>
            <person name="Ivanov I."/>
            <person name="Teneva D."/>
            <person name="Stoikov I."/>
        </authorList>
    </citation>
    <scope>NUCLEOTIDE SEQUENCE</scope>
    <source>
        <strain evidence="1">4475</strain>
    </source>
</reference>